<evidence type="ECO:0000313" key="4">
    <source>
        <dbReference type="Proteomes" id="UP000481861"/>
    </source>
</evidence>
<dbReference type="OrthoDB" id="3796916at2759"/>
<evidence type="ECO:0000313" key="3">
    <source>
        <dbReference type="EMBL" id="KAF2874463.1"/>
    </source>
</evidence>
<reference evidence="3 4" key="1">
    <citation type="submission" date="2020-01" db="EMBL/GenBank/DDBJ databases">
        <authorList>
            <consortium name="DOE Joint Genome Institute"/>
            <person name="Haridas S."/>
            <person name="Albert R."/>
            <person name="Binder M."/>
            <person name="Bloem J."/>
            <person name="Labutti K."/>
            <person name="Salamov A."/>
            <person name="Andreopoulos B."/>
            <person name="Baker S.E."/>
            <person name="Barry K."/>
            <person name="Bills G."/>
            <person name="Bluhm B.H."/>
            <person name="Cannon C."/>
            <person name="Castanera R."/>
            <person name="Culley D.E."/>
            <person name="Daum C."/>
            <person name="Ezra D."/>
            <person name="Gonzalez J.B."/>
            <person name="Henrissat B."/>
            <person name="Kuo A."/>
            <person name="Liang C."/>
            <person name="Lipzen A."/>
            <person name="Lutzoni F."/>
            <person name="Magnuson J."/>
            <person name="Mondo S."/>
            <person name="Nolan M."/>
            <person name="Ohm R."/>
            <person name="Pangilinan J."/>
            <person name="Park H.-J.H."/>
            <person name="Ramirez L."/>
            <person name="Alfaro M."/>
            <person name="Sun H."/>
            <person name="Tritt A."/>
            <person name="Yoshinaga Y."/>
            <person name="Zwiers L.-H.L."/>
            <person name="Turgeon B.G."/>
            <person name="Goodwin S.B."/>
            <person name="Spatafora J.W."/>
            <person name="Crous P.W."/>
            <person name="Grigoriev I.V."/>
        </authorList>
    </citation>
    <scope>NUCLEOTIDE SEQUENCE [LARGE SCALE GENOMIC DNA]</scope>
    <source>
        <strain evidence="3 4">CBS 611.86</strain>
    </source>
</reference>
<protein>
    <submittedName>
        <fullName evidence="3">Uncharacterized protein</fullName>
    </submittedName>
</protein>
<feature type="compositionally biased region" description="Basic and acidic residues" evidence="2">
    <location>
        <begin position="376"/>
        <end position="388"/>
    </location>
</feature>
<gene>
    <name evidence="3" type="ORF">BDV95DRAFT_604640</name>
</gene>
<organism evidence="3 4">
    <name type="scientific">Massariosphaeria phaeospora</name>
    <dbReference type="NCBI Taxonomy" id="100035"/>
    <lineage>
        <taxon>Eukaryota</taxon>
        <taxon>Fungi</taxon>
        <taxon>Dikarya</taxon>
        <taxon>Ascomycota</taxon>
        <taxon>Pezizomycotina</taxon>
        <taxon>Dothideomycetes</taxon>
        <taxon>Pleosporomycetidae</taxon>
        <taxon>Pleosporales</taxon>
        <taxon>Pleosporales incertae sedis</taxon>
        <taxon>Massariosphaeria</taxon>
    </lineage>
</organism>
<dbReference type="EMBL" id="JAADJZ010000006">
    <property type="protein sequence ID" value="KAF2874463.1"/>
    <property type="molecule type" value="Genomic_DNA"/>
</dbReference>
<proteinExistence type="predicted"/>
<dbReference type="Proteomes" id="UP000481861">
    <property type="component" value="Unassembled WGS sequence"/>
</dbReference>
<evidence type="ECO:0000256" key="2">
    <source>
        <dbReference type="SAM" id="MobiDB-lite"/>
    </source>
</evidence>
<feature type="coiled-coil region" evidence="1">
    <location>
        <begin position="256"/>
        <end position="325"/>
    </location>
</feature>
<feature type="region of interest" description="Disordered" evidence="2">
    <location>
        <begin position="376"/>
        <end position="400"/>
    </location>
</feature>
<keyword evidence="4" id="KW-1185">Reference proteome</keyword>
<sequence length="400" mass="46876">MGDSRDVRSPAFSLLSSRLGDMLLKLYKEDSPASKEFLYMGYELKAFHASYEVLRPYLQPSTYLISPIGSQLVRNIYDGVETICEELTGEIRVFSKQLEKARREHRKRAGYFFLLQGGNSFARDRNKRILKFFEGNKYVLERCQLRYGNMLLNLVLAVFAFSQFIRDAQEEAAFPDTSSYLINDLHTALDELRSRERKRKGNLSVKASWWWDGLPAQPPNVEPMPPLATLTRIWVNPEARLAAHPSPNDQAYQHIINQWREQNELQRDDIRRLAEENQRLETVNRDMTSDGVQLSRRIDELGEDKDNLQQTIDRLHGEIRRLVGEIETERTARHQQEQYTNYYRDQHERVQSQFNNLLTQKEVEALTMAHTSLIRRADKPPPREEPHTLVHKNFLYDPRG</sequence>
<evidence type="ECO:0000256" key="1">
    <source>
        <dbReference type="SAM" id="Coils"/>
    </source>
</evidence>
<accession>A0A7C8MG18</accession>
<keyword evidence="1" id="KW-0175">Coiled coil</keyword>
<dbReference type="AlphaFoldDB" id="A0A7C8MG18"/>
<name>A0A7C8MG18_9PLEO</name>
<comment type="caution">
    <text evidence="3">The sequence shown here is derived from an EMBL/GenBank/DDBJ whole genome shotgun (WGS) entry which is preliminary data.</text>
</comment>